<dbReference type="Gene3D" id="2.60.40.1880">
    <property type="entry name" value="Invasion associated locus B (IalB) protein"/>
    <property type="match status" value="1"/>
</dbReference>
<organism evidence="3 4">
    <name type="scientific">Paenirhodobacter hankyongi</name>
    <dbReference type="NCBI Taxonomy" id="2294033"/>
    <lineage>
        <taxon>Bacteria</taxon>
        <taxon>Pseudomonadati</taxon>
        <taxon>Pseudomonadota</taxon>
        <taxon>Alphaproteobacteria</taxon>
        <taxon>Rhodobacterales</taxon>
        <taxon>Rhodobacter group</taxon>
        <taxon>Paenirhodobacter</taxon>
    </lineage>
</organism>
<evidence type="ECO:0000313" key="3">
    <source>
        <dbReference type="EMBL" id="RLL70930.1"/>
    </source>
</evidence>
<gene>
    <name evidence="3" type="ORF">DYS74_06725</name>
</gene>
<evidence type="ECO:0000313" key="4">
    <source>
        <dbReference type="Proteomes" id="UP000279673"/>
    </source>
</evidence>
<evidence type="ECO:0000256" key="1">
    <source>
        <dbReference type="SAM" id="MobiDB-lite"/>
    </source>
</evidence>
<keyword evidence="2" id="KW-0732">Signal</keyword>
<dbReference type="InterPro" id="IPR038696">
    <property type="entry name" value="IalB_sf"/>
</dbReference>
<comment type="caution">
    <text evidence="3">The sequence shown here is derived from an EMBL/GenBank/DDBJ whole genome shotgun (WGS) entry which is preliminary data.</text>
</comment>
<dbReference type="RefSeq" id="WP_121532165.1">
    <property type="nucleotide sequence ID" value="NZ_RCHI01000005.1"/>
</dbReference>
<sequence length="226" mass="23101">MTELTKRLAIALTLGLAAPAAFAQDTPATDGAATTPPAAEAPAAAAPATPAQTPAPAADKQPDGPGTTYIAKTFDDWALQCVHTEDGNDPCQMYQLLKDEKGNNVADISMVALTGSAKAVAGATIMTPLETLLTQGVTLKIDTNEARSYPFTFCAPVGCFARVGLTAEELAAFKKGNKVSMTVVPVAAPDHPVTVAISLKGFTAAYDAVTKVSAQTSTSPAPAPKQ</sequence>
<proteinExistence type="predicted"/>
<feature type="compositionally biased region" description="Low complexity" evidence="1">
    <location>
        <begin position="27"/>
        <end position="59"/>
    </location>
</feature>
<feature type="region of interest" description="Disordered" evidence="1">
    <location>
        <begin position="27"/>
        <end position="66"/>
    </location>
</feature>
<dbReference type="EMBL" id="RCHI01000005">
    <property type="protein sequence ID" value="RLL70930.1"/>
    <property type="molecule type" value="Genomic_DNA"/>
</dbReference>
<feature type="chain" id="PRO_5019009690" evidence="2">
    <location>
        <begin position="24"/>
        <end position="226"/>
    </location>
</feature>
<dbReference type="Proteomes" id="UP000279673">
    <property type="component" value="Unassembled WGS sequence"/>
</dbReference>
<dbReference type="InterPro" id="IPR010642">
    <property type="entry name" value="Invasion_prot_B"/>
</dbReference>
<feature type="signal peptide" evidence="2">
    <location>
        <begin position="1"/>
        <end position="23"/>
    </location>
</feature>
<name>A0A421BRN0_9RHOB</name>
<keyword evidence="4" id="KW-1185">Reference proteome</keyword>
<protein>
    <submittedName>
        <fullName evidence="3">Invasion associated locus B family protein</fullName>
    </submittedName>
</protein>
<dbReference type="Pfam" id="PF06776">
    <property type="entry name" value="IalB"/>
    <property type="match status" value="1"/>
</dbReference>
<dbReference type="AlphaFoldDB" id="A0A421BRN0"/>
<reference evidence="3 4" key="1">
    <citation type="submission" date="2018-10" db="EMBL/GenBank/DDBJ databases">
        <title>Rhodobacter sp . BO-81.</title>
        <authorList>
            <person name="Im W.T."/>
        </authorList>
    </citation>
    <scope>NUCLEOTIDE SEQUENCE [LARGE SCALE GENOMIC DNA]</scope>
    <source>
        <strain evidence="3 4">BO-81</strain>
    </source>
</reference>
<accession>A0A421BRN0</accession>
<evidence type="ECO:0000256" key="2">
    <source>
        <dbReference type="SAM" id="SignalP"/>
    </source>
</evidence>